<gene>
    <name evidence="3" type="ORF">MAC_02853</name>
</gene>
<dbReference type="OrthoDB" id="17410at2759"/>
<dbReference type="Pfam" id="PF00400">
    <property type="entry name" value="WD40"/>
    <property type="match status" value="1"/>
</dbReference>
<keyword evidence="1" id="KW-0853">WD repeat</keyword>
<evidence type="ECO:0000256" key="1">
    <source>
        <dbReference type="ARBA" id="ARBA00022574"/>
    </source>
</evidence>
<sequence>MTVTYAFSTHSSSLVGSTYSSPEVGLVVAEWFKYLLERANRAFETQLTRNEESQMQVVARDDRRPPIHILAITEERKVDTRTSAPRCPRYERERDELQQQLHDIHVRTINPPVDHDGGKATAALLMVREWQPDVTRLAQMFDAYLGTTVCTLVHPCGQCGIRDGVYIRSVCFSPNGQYPATGCEDKKIGIWKLQTRGIYLSFTYHTDQFYSLTFAPDSRLLGSGSSVAKVYRQPSFWLVVSL</sequence>
<keyword evidence="4" id="KW-1185">Reference proteome</keyword>
<evidence type="ECO:0000313" key="3">
    <source>
        <dbReference type="EMBL" id="EFY91182.1"/>
    </source>
</evidence>
<dbReference type="HOGENOM" id="CLU_1147413_0_0_1"/>
<dbReference type="SUPFAM" id="SSF50978">
    <property type="entry name" value="WD40 repeat-like"/>
    <property type="match status" value="1"/>
</dbReference>
<dbReference type="InterPro" id="IPR050505">
    <property type="entry name" value="WDR55/POC1"/>
</dbReference>
<dbReference type="eggNOG" id="KOG0266">
    <property type="taxonomic scope" value="Eukaryota"/>
</dbReference>
<evidence type="ECO:0000256" key="2">
    <source>
        <dbReference type="ARBA" id="ARBA00022737"/>
    </source>
</evidence>
<accession>E9DZ05</accession>
<evidence type="ECO:0000313" key="4">
    <source>
        <dbReference type="Proteomes" id="UP000002499"/>
    </source>
</evidence>
<keyword evidence="2" id="KW-0677">Repeat</keyword>
<dbReference type="InterPro" id="IPR001680">
    <property type="entry name" value="WD40_rpt"/>
</dbReference>
<dbReference type="InterPro" id="IPR036322">
    <property type="entry name" value="WD40_repeat_dom_sf"/>
</dbReference>
<proteinExistence type="predicted"/>
<dbReference type="AlphaFoldDB" id="E9DZ05"/>
<dbReference type="EMBL" id="GL698484">
    <property type="protein sequence ID" value="EFY91182.1"/>
    <property type="molecule type" value="Genomic_DNA"/>
</dbReference>
<name>E9DZ05_METAQ</name>
<reference evidence="3 4" key="1">
    <citation type="journal article" date="2011" name="PLoS Genet.">
        <title>Genome sequencing and comparative transcriptomics of the model entomopathogenic fungi Metarhizium anisopliae and M. acridum.</title>
        <authorList>
            <person name="Gao Q."/>
            <person name="Jin K."/>
            <person name="Ying S.H."/>
            <person name="Zhang Y."/>
            <person name="Xiao G."/>
            <person name="Shang Y."/>
            <person name="Duan Z."/>
            <person name="Hu X."/>
            <person name="Xie X.Q."/>
            <person name="Zhou G."/>
            <person name="Peng G."/>
            <person name="Luo Z."/>
            <person name="Huang W."/>
            <person name="Wang B."/>
            <person name="Fang W."/>
            <person name="Wang S."/>
            <person name="Zhong Y."/>
            <person name="Ma L.J."/>
            <person name="St Leger R.J."/>
            <person name="Zhao G.P."/>
            <person name="Pei Y."/>
            <person name="Feng M.G."/>
            <person name="Xia Y."/>
            <person name="Wang C."/>
        </authorList>
    </citation>
    <scope>NUCLEOTIDE SEQUENCE [LARGE SCALE GENOMIC DNA]</scope>
    <source>
        <strain evidence="3 4">CQMa 102</strain>
    </source>
</reference>
<dbReference type="SMART" id="SM00320">
    <property type="entry name" value="WD40"/>
    <property type="match status" value="2"/>
</dbReference>
<protein>
    <submittedName>
        <fullName evidence="3">WD40 repeat protein</fullName>
    </submittedName>
</protein>
<dbReference type="InterPro" id="IPR015943">
    <property type="entry name" value="WD40/YVTN_repeat-like_dom_sf"/>
</dbReference>
<dbReference type="InParanoid" id="E9DZ05"/>
<dbReference type="PANTHER" id="PTHR44019:SF8">
    <property type="entry name" value="POC1 CENTRIOLAR PROTEIN HOMOLOG"/>
    <property type="match status" value="1"/>
</dbReference>
<dbReference type="PANTHER" id="PTHR44019">
    <property type="entry name" value="WD REPEAT-CONTAINING PROTEIN 55"/>
    <property type="match status" value="1"/>
</dbReference>
<dbReference type="Proteomes" id="UP000002499">
    <property type="component" value="Unassembled WGS sequence"/>
</dbReference>
<dbReference type="Gene3D" id="2.130.10.10">
    <property type="entry name" value="YVTN repeat-like/Quinoprotein amine dehydrogenase"/>
    <property type="match status" value="1"/>
</dbReference>
<dbReference type="STRING" id="655827.E9DZ05"/>
<organism evidence="4">
    <name type="scientific">Metarhizium acridum (strain CQMa 102)</name>
    <dbReference type="NCBI Taxonomy" id="655827"/>
    <lineage>
        <taxon>Eukaryota</taxon>
        <taxon>Fungi</taxon>
        <taxon>Dikarya</taxon>
        <taxon>Ascomycota</taxon>
        <taxon>Pezizomycotina</taxon>
        <taxon>Sordariomycetes</taxon>
        <taxon>Hypocreomycetidae</taxon>
        <taxon>Hypocreales</taxon>
        <taxon>Clavicipitaceae</taxon>
        <taxon>Metarhizium</taxon>
    </lineage>
</organism>